<dbReference type="EMBL" id="CP139965">
    <property type="protein sequence ID" value="WQD80576.1"/>
    <property type="molecule type" value="Genomic_DNA"/>
</dbReference>
<organism evidence="2 3">
    <name type="scientific">Paraburkholderia kururiensis</name>
    <dbReference type="NCBI Taxonomy" id="984307"/>
    <lineage>
        <taxon>Bacteria</taxon>
        <taxon>Pseudomonadati</taxon>
        <taxon>Pseudomonadota</taxon>
        <taxon>Betaproteobacteria</taxon>
        <taxon>Burkholderiales</taxon>
        <taxon>Burkholderiaceae</taxon>
        <taxon>Paraburkholderia</taxon>
    </lineage>
</organism>
<gene>
    <name evidence="2" type="ORF">U0042_13325</name>
</gene>
<protein>
    <recommendedName>
        <fullName evidence="4">Secreted protein</fullName>
    </recommendedName>
</protein>
<keyword evidence="1" id="KW-0732">Signal</keyword>
<name>A0ABZ0WTB4_9BURK</name>
<keyword evidence="3" id="KW-1185">Reference proteome</keyword>
<evidence type="ECO:0008006" key="4">
    <source>
        <dbReference type="Google" id="ProtNLM"/>
    </source>
</evidence>
<dbReference type="RefSeq" id="WP_198665266.1">
    <property type="nucleotide sequence ID" value="NZ_CP139965.1"/>
</dbReference>
<reference evidence="2 3" key="1">
    <citation type="submission" date="2023-12" db="EMBL/GenBank/DDBJ databases">
        <title>Genome sequencing and assembly of bacterial species from a model synthetic community.</title>
        <authorList>
            <person name="Hogle S.L."/>
        </authorList>
    </citation>
    <scope>NUCLEOTIDE SEQUENCE [LARGE SCALE GENOMIC DNA]</scope>
    <source>
        <strain evidence="2 3">HAMBI 2494</strain>
    </source>
</reference>
<evidence type="ECO:0000313" key="3">
    <source>
        <dbReference type="Proteomes" id="UP001325479"/>
    </source>
</evidence>
<sequence length="98" mass="10952">MKAIDPVYLLWLAWCIARSGSPNASAGPAQPVTFVNGVLLLWLDPKSWAMTAAAQYHRRLGTRSKKLESGHEPIRYPLPGSIRSTVRVILNPPRTRKF</sequence>
<accession>A0ABZ0WTB4</accession>
<dbReference type="Proteomes" id="UP001325479">
    <property type="component" value="Chromosome"/>
</dbReference>
<evidence type="ECO:0000313" key="2">
    <source>
        <dbReference type="EMBL" id="WQD80576.1"/>
    </source>
</evidence>
<feature type="chain" id="PRO_5047471279" description="Secreted protein" evidence="1">
    <location>
        <begin position="27"/>
        <end position="98"/>
    </location>
</feature>
<evidence type="ECO:0000256" key="1">
    <source>
        <dbReference type="SAM" id="SignalP"/>
    </source>
</evidence>
<proteinExistence type="predicted"/>
<feature type="signal peptide" evidence="1">
    <location>
        <begin position="1"/>
        <end position="26"/>
    </location>
</feature>